<dbReference type="PaxDb" id="243230-DR_0516"/>
<keyword evidence="2" id="KW-1185">Reference proteome</keyword>
<proteinExistence type="predicted"/>
<evidence type="ECO:0000313" key="1">
    <source>
        <dbReference type="EMBL" id="AAF10096.1"/>
    </source>
</evidence>
<dbReference type="AlphaFoldDB" id="Q9RWZ9"/>
<dbReference type="InParanoid" id="Q9RWZ9"/>
<dbReference type="KEGG" id="dra:DR_0516"/>
<name>Q9RWZ9_DEIRA</name>
<sequence length="149" mass="15190">MKDTARNTPAPALAPGRYAVTAGYTSQVWDVTAQGVTRTTAQSGTYAPSPLAPLTHAEAAQVLAQAAAYLGRPAAQPLAPQPVSTPSGAPVGKATGRALHVELSRLGYREHYTAAADALGRPVPSLAALTAAEVKTVYAYAYGSLGMTA</sequence>
<reference evidence="1 2" key="1">
    <citation type="journal article" date="1999" name="Science">
        <title>Genome sequence of the radioresistant bacterium Deinococcus radiodurans R1.</title>
        <authorList>
            <person name="White O."/>
            <person name="Eisen J.A."/>
            <person name="Heidelberg J.F."/>
            <person name="Hickey E.K."/>
            <person name="Peterson J.D."/>
            <person name="Dodson R.J."/>
            <person name="Haft D.H."/>
            <person name="Gwinn M.L."/>
            <person name="Nelson W.C."/>
            <person name="Richardson D.L."/>
            <person name="Moffat K.S."/>
            <person name="Qin H."/>
            <person name="Jiang L."/>
            <person name="Pamphile W."/>
            <person name="Crosby M."/>
            <person name="Shen M."/>
            <person name="Vamathevan J.J."/>
            <person name="Lam P."/>
            <person name="McDonald L."/>
            <person name="Utterback T."/>
            <person name="Zalewski C."/>
            <person name="Makarova K.S."/>
            <person name="Aravind L."/>
            <person name="Daly M.J."/>
            <person name="Minton K.W."/>
            <person name="Fleischmann R.D."/>
            <person name="Ketchum K.A."/>
            <person name="Nelson K.E."/>
            <person name="Salzberg S."/>
            <person name="Smith H.O."/>
            <person name="Venter J.C."/>
            <person name="Fraser C.M."/>
        </authorList>
    </citation>
    <scope>NUCLEOTIDE SEQUENCE [LARGE SCALE GENOMIC DNA]</scope>
    <source>
        <strain evidence="2">ATCC 13939 / DSM 20539 / JCM 16871 / LMG 4051 / NBRC 15346 / NCIMB 9279 / R1 / VKM B-1422</strain>
    </source>
</reference>
<dbReference type="GeneID" id="69516754"/>
<dbReference type="PIR" id="F75509">
    <property type="entry name" value="F75509"/>
</dbReference>
<dbReference type="RefSeq" id="WP_010887161.1">
    <property type="nucleotide sequence ID" value="NC_001263.1"/>
</dbReference>
<dbReference type="PATRIC" id="fig|243230.17.peg.692"/>
<dbReference type="EMBL" id="AE000513">
    <property type="protein sequence ID" value="AAF10096.1"/>
    <property type="molecule type" value="Genomic_DNA"/>
</dbReference>
<dbReference type="Proteomes" id="UP000002524">
    <property type="component" value="Chromosome 1"/>
</dbReference>
<protein>
    <submittedName>
        <fullName evidence="1">Uncharacterized protein</fullName>
    </submittedName>
</protein>
<dbReference type="HOGENOM" id="CLU_1746640_0_0_0"/>
<dbReference type="OrthoDB" id="70835at2"/>
<organism evidence="1 2">
    <name type="scientific">Deinococcus radiodurans (strain ATCC 13939 / DSM 20539 / JCM 16871 / CCUG 27074 / LMG 4051 / NBRC 15346 / NCIMB 9279 / VKM B-1422 / R1)</name>
    <dbReference type="NCBI Taxonomy" id="243230"/>
    <lineage>
        <taxon>Bacteria</taxon>
        <taxon>Thermotogati</taxon>
        <taxon>Deinococcota</taxon>
        <taxon>Deinococci</taxon>
        <taxon>Deinococcales</taxon>
        <taxon>Deinococcaceae</taxon>
        <taxon>Deinococcus</taxon>
    </lineage>
</organism>
<evidence type="ECO:0000313" key="2">
    <source>
        <dbReference type="Proteomes" id="UP000002524"/>
    </source>
</evidence>
<gene>
    <name evidence="1" type="ordered locus">DR_0516</name>
</gene>
<dbReference type="STRING" id="243230.DR_0516"/>
<dbReference type="EnsemblBacteria" id="AAF10096">
    <property type="protein sequence ID" value="AAF10096"/>
    <property type="gene ID" value="DR_0516"/>
</dbReference>
<accession>Q9RWZ9</accession>